<dbReference type="AlphaFoldDB" id="A0A1A9EWI5"/>
<dbReference type="PANTHER" id="PTHR39965:SF1">
    <property type="entry name" value="CRISPR SYSTEM CMR SUBUNIT CMR6"/>
    <property type="match status" value="1"/>
</dbReference>
<dbReference type="EMBL" id="CP015839">
    <property type="protein sequence ID" value="ANG62217.1"/>
    <property type="molecule type" value="Genomic_DNA"/>
</dbReference>
<keyword evidence="1" id="KW-0051">Antiviral defense</keyword>
<accession>A0A1A9EWI5</accession>
<feature type="domain" description="CRISPR type III-associated protein" evidence="2">
    <location>
        <begin position="98"/>
        <end position="276"/>
    </location>
</feature>
<dbReference type="GO" id="GO:0051607">
    <property type="term" value="P:defense response to virus"/>
    <property type="evidence" value="ECO:0007669"/>
    <property type="project" value="UniProtKB-KW"/>
</dbReference>
<evidence type="ECO:0000313" key="4">
    <source>
        <dbReference type="Proteomes" id="UP000078070"/>
    </source>
</evidence>
<proteinExistence type="predicted"/>
<dbReference type="OrthoDB" id="9813956at2"/>
<reference evidence="3 4" key="2">
    <citation type="journal article" date="2018" name="Int. J. Syst. Evol. Microbiol.">
        <title>Marinobacterium aestuarii sp. nov., a benzene-degrading marine bacterium isolated from estuary sediment.</title>
        <authorList>
            <person name="Bae S.S."/>
            <person name="Jung J."/>
            <person name="Chung D."/>
            <person name="Baek K."/>
        </authorList>
    </citation>
    <scope>NUCLEOTIDE SEQUENCE [LARGE SCALE GENOMIC DNA]</scope>
    <source>
        <strain evidence="3 4">ST58-10</strain>
    </source>
</reference>
<dbReference type="NCBIfam" id="TIGR01898">
    <property type="entry name" value="cas_TM1791_cmr6"/>
    <property type="match status" value="1"/>
</dbReference>
<dbReference type="InterPro" id="IPR010172">
    <property type="entry name" value="CRISPR-assoc_prot_TM1791"/>
</dbReference>
<dbReference type="PANTHER" id="PTHR39965">
    <property type="entry name" value="CRISPR SYSTEM CMR SUBUNIT CMR6"/>
    <property type="match status" value="1"/>
</dbReference>
<evidence type="ECO:0000313" key="3">
    <source>
        <dbReference type="EMBL" id="ANG62217.1"/>
    </source>
</evidence>
<protein>
    <submittedName>
        <fullName evidence="3">Type III-B CRISPR module RAMP protein Cmr6</fullName>
    </submittedName>
</protein>
<organism evidence="3 4">
    <name type="scientific">Marinobacterium aestuarii</name>
    <dbReference type="NCBI Taxonomy" id="1821621"/>
    <lineage>
        <taxon>Bacteria</taxon>
        <taxon>Pseudomonadati</taxon>
        <taxon>Pseudomonadota</taxon>
        <taxon>Gammaproteobacteria</taxon>
        <taxon>Oceanospirillales</taxon>
        <taxon>Oceanospirillaceae</taxon>
        <taxon>Marinobacterium</taxon>
    </lineage>
</organism>
<name>A0A1A9EWI5_9GAMM</name>
<reference evidence="4" key="1">
    <citation type="submission" date="2016-05" db="EMBL/GenBank/DDBJ databases">
        <authorList>
            <person name="Baek K."/>
            <person name="Yang S.-J."/>
        </authorList>
    </citation>
    <scope>NUCLEOTIDE SEQUENCE [LARGE SCALE GENOMIC DNA]</scope>
    <source>
        <strain evidence="4">ST58-10</strain>
    </source>
</reference>
<dbReference type="Proteomes" id="UP000078070">
    <property type="component" value="Chromosome"/>
</dbReference>
<sequence>MSEYSYCPLPSANRSRLAAAHNDDGHKGLVFTRLFQGYNAKFDKDKIDPASKTKALQDCAGRCGNPEALQAACERLTALTGNLGGELRIFRTDWHFVTGMGNASPIENGFTWHPTLGTPYIPGSTVKGLVRAWAEAYTDLPSAEIRRWFGSSARQVGMPANDSPDGEKITEEHQAGELIFMDAIPLEPPQLSVDIMTPHMGKWYELGHSQDKKAILPGDWHAPVPVPFLVTREAKFIFSIAPRRGSTVDLAPVLHALEQALAWLGVGSKTAAGYGHMTLEKGLTETLQASTLSEDEQMLQKLRRLFTNEQAFGPNPASSEVRLLLQAMAEKQTILNWPADSQQRLLAVAEEALKFHDGDRWNKQTKKKKPSLYQRLSELISG</sequence>
<dbReference type="KEGG" id="mars:A8C75_06735"/>
<dbReference type="RefSeq" id="WP_067379785.1">
    <property type="nucleotide sequence ID" value="NZ_CP015839.1"/>
</dbReference>
<keyword evidence="4" id="KW-1185">Reference proteome</keyword>
<dbReference type="Pfam" id="PF03787">
    <property type="entry name" value="RAMPs"/>
    <property type="match status" value="1"/>
</dbReference>
<dbReference type="STRING" id="1821621.A8C75_06735"/>
<evidence type="ECO:0000256" key="1">
    <source>
        <dbReference type="ARBA" id="ARBA00023118"/>
    </source>
</evidence>
<gene>
    <name evidence="3" type="ORF">A8C75_06735</name>
</gene>
<dbReference type="InterPro" id="IPR005537">
    <property type="entry name" value="RAMP_III_fam"/>
</dbReference>
<evidence type="ECO:0000259" key="2">
    <source>
        <dbReference type="Pfam" id="PF03787"/>
    </source>
</evidence>